<dbReference type="EMBL" id="CP022098">
    <property type="protein sequence ID" value="ATB43480.1"/>
    <property type="molecule type" value="Genomic_DNA"/>
</dbReference>
<feature type="chain" id="PRO_5013190990" description="DUF6310 domain-containing protein" evidence="3">
    <location>
        <begin position="20"/>
        <end position="334"/>
    </location>
</feature>
<evidence type="ECO:0000256" key="3">
    <source>
        <dbReference type="SAM" id="SignalP"/>
    </source>
</evidence>
<dbReference type="RefSeq" id="WP_095990889.1">
    <property type="nucleotide sequence ID" value="NZ_CP022098.1"/>
</dbReference>
<dbReference type="InterPro" id="IPR046277">
    <property type="entry name" value="DUF6310"/>
</dbReference>
<keyword evidence="2" id="KW-1133">Transmembrane helix</keyword>
<feature type="compositionally biased region" description="Basic and acidic residues" evidence="1">
    <location>
        <begin position="184"/>
        <end position="195"/>
    </location>
</feature>
<gene>
    <name evidence="5" type="ORF">CYFUS_008960</name>
</gene>
<evidence type="ECO:0000256" key="1">
    <source>
        <dbReference type="SAM" id="MobiDB-lite"/>
    </source>
</evidence>
<name>A0A250JIM5_9BACT</name>
<keyword evidence="3" id="KW-0732">Signal</keyword>
<evidence type="ECO:0000256" key="2">
    <source>
        <dbReference type="SAM" id="Phobius"/>
    </source>
</evidence>
<dbReference type="KEGG" id="cfus:CYFUS_008960"/>
<feature type="domain" description="DUF6310" evidence="4">
    <location>
        <begin position="209"/>
        <end position="332"/>
    </location>
</feature>
<dbReference type="AlphaFoldDB" id="A0A250JIM5"/>
<feature type="region of interest" description="Disordered" evidence="1">
    <location>
        <begin position="131"/>
        <end position="213"/>
    </location>
</feature>
<evidence type="ECO:0000313" key="6">
    <source>
        <dbReference type="Proteomes" id="UP000217257"/>
    </source>
</evidence>
<accession>A0A250JIM5</accession>
<proteinExistence type="predicted"/>
<dbReference type="Proteomes" id="UP000217257">
    <property type="component" value="Chromosome"/>
</dbReference>
<evidence type="ECO:0000259" key="4">
    <source>
        <dbReference type="Pfam" id="PF19829"/>
    </source>
</evidence>
<reference evidence="5 6" key="1">
    <citation type="submission" date="2017-06" db="EMBL/GenBank/DDBJ databases">
        <title>Sequencing and comparative analysis of myxobacterial genomes.</title>
        <authorList>
            <person name="Rupp O."/>
            <person name="Goesmann A."/>
            <person name="Sogaard-Andersen L."/>
        </authorList>
    </citation>
    <scope>NUCLEOTIDE SEQUENCE [LARGE SCALE GENOMIC DNA]</scope>
    <source>
        <strain evidence="5 6">DSM 52655</strain>
    </source>
</reference>
<sequence length="334" mass="36459">MRFRACIALLLYVSACATSAPSAREPAARDPRLANLQRAAMLPWTDGGRCAVREASEPWPVLAERCYQALDHDRLEFHDLTGRCAIASAGAAAMGLGVCVLAAPEIIVGAVVVAGIVVVGFAISEALEAYEKKGRPQVRPPTLPPPTLPPPTLPVPETRPVPEARPVPEVKPVPVTKPAPQETSPEKGPKPEPKGPDFFPPLEPPEALERERRRRCEPIPVPHEGKDDAHNKCADQFPPNRYPGMDVLVDGVSFDALQAGVRVLWEIKTHQFDTYPDFIRKQEIEKEMKQIKKEREAAAACGYGFVIGVSTQAHKKALLDRDPKLNIVVTGCPR</sequence>
<feature type="transmembrane region" description="Helical" evidence="2">
    <location>
        <begin position="106"/>
        <end position="127"/>
    </location>
</feature>
<protein>
    <recommendedName>
        <fullName evidence="4">DUF6310 domain-containing protein</fullName>
    </recommendedName>
</protein>
<feature type="compositionally biased region" description="Pro residues" evidence="1">
    <location>
        <begin position="138"/>
        <end position="159"/>
    </location>
</feature>
<keyword evidence="2" id="KW-0472">Membrane</keyword>
<dbReference type="Pfam" id="PF19829">
    <property type="entry name" value="DUF6310"/>
    <property type="match status" value="1"/>
</dbReference>
<evidence type="ECO:0000313" key="5">
    <source>
        <dbReference type="EMBL" id="ATB43480.1"/>
    </source>
</evidence>
<feature type="signal peptide" evidence="3">
    <location>
        <begin position="1"/>
        <end position="19"/>
    </location>
</feature>
<keyword evidence="2" id="KW-0812">Transmembrane</keyword>
<organism evidence="5 6">
    <name type="scientific">Cystobacter fuscus</name>
    <dbReference type="NCBI Taxonomy" id="43"/>
    <lineage>
        <taxon>Bacteria</taxon>
        <taxon>Pseudomonadati</taxon>
        <taxon>Myxococcota</taxon>
        <taxon>Myxococcia</taxon>
        <taxon>Myxococcales</taxon>
        <taxon>Cystobacterineae</taxon>
        <taxon>Archangiaceae</taxon>
        <taxon>Cystobacter</taxon>
    </lineage>
</organism>